<dbReference type="InterPro" id="IPR004252">
    <property type="entry name" value="Probable_transposase_24"/>
</dbReference>
<reference evidence="1" key="1">
    <citation type="submission" date="2020-06" db="EMBL/GenBank/DDBJ databases">
        <authorList>
            <person name="Li T."/>
            <person name="Hu X."/>
            <person name="Zhang T."/>
            <person name="Song X."/>
            <person name="Zhang H."/>
            <person name="Dai N."/>
            <person name="Sheng W."/>
            <person name="Hou X."/>
            <person name="Wei L."/>
        </authorList>
    </citation>
    <scope>NUCLEOTIDE SEQUENCE</scope>
    <source>
        <strain evidence="1">KEN1</strain>
        <tissue evidence="1">Leaf</tissue>
    </source>
</reference>
<comment type="caution">
    <text evidence="1">The sequence shown here is derived from an EMBL/GenBank/DDBJ whole genome shotgun (WGS) entry which is preliminary data.</text>
</comment>
<sequence>MIKNLGLSIEKIHACKNDCMLYWKDDIDMEYCKFCGNPRYKATRDRNPRRKKSTYAVLRYLPLTPHLQRLYASLATAEHMTWHELQAYWDSDEFKAKSAKNKANRVGNPVVASTVYRGGSSSVGMYKRKLEAQLGRPPNRMEETYQKLLEECVSQLASGEVGSSDGTASVVQEDQLWAEAADGKKRAESSAWGLML</sequence>
<dbReference type="PANTHER" id="PTHR10775">
    <property type="entry name" value="OS08G0208400 PROTEIN"/>
    <property type="match status" value="1"/>
</dbReference>
<name>A0AAW2VX20_9LAMI</name>
<dbReference type="PANTHER" id="PTHR10775:SF182">
    <property type="entry name" value="TRANSPOSON, EN_SPM-LIKE, TRANSPOSASE-ASSOCIATED DOMAIN PROTEIN-RELATED"/>
    <property type="match status" value="1"/>
</dbReference>
<reference evidence="1" key="2">
    <citation type="journal article" date="2024" name="Plant">
        <title>Genomic evolution and insights into agronomic trait innovations of Sesamum species.</title>
        <authorList>
            <person name="Miao H."/>
            <person name="Wang L."/>
            <person name="Qu L."/>
            <person name="Liu H."/>
            <person name="Sun Y."/>
            <person name="Le M."/>
            <person name="Wang Q."/>
            <person name="Wei S."/>
            <person name="Zheng Y."/>
            <person name="Lin W."/>
            <person name="Duan Y."/>
            <person name="Cao H."/>
            <person name="Xiong S."/>
            <person name="Wang X."/>
            <person name="Wei L."/>
            <person name="Li C."/>
            <person name="Ma Q."/>
            <person name="Ju M."/>
            <person name="Zhao R."/>
            <person name="Li G."/>
            <person name="Mu C."/>
            <person name="Tian Q."/>
            <person name="Mei H."/>
            <person name="Zhang T."/>
            <person name="Gao T."/>
            <person name="Zhang H."/>
        </authorList>
    </citation>
    <scope>NUCLEOTIDE SEQUENCE</scope>
    <source>
        <strain evidence="1">KEN1</strain>
    </source>
</reference>
<evidence type="ECO:0000313" key="1">
    <source>
        <dbReference type="EMBL" id="KAL0433529.1"/>
    </source>
</evidence>
<accession>A0AAW2VX20</accession>
<gene>
    <name evidence="1" type="ORF">Slati_2687200</name>
</gene>
<organism evidence="1">
    <name type="scientific">Sesamum latifolium</name>
    <dbReference type="NCBI Taxonomy" id="2727402"/>
    <lineage>
        <taxon>Eukaryota</taxon>
        <taxon>Viridiplantae</taxon>
        <taxon>Streptophyta</taxon>
        <taxon>Embryophyta</taxon>
        <taxon>Tracheophyta</taxon>
        <taxon>Spermatophyta</taxon>
        <taxon>Magnoliopsida</taxon>
        <taxon>eudicotyledons</taxon>
        <taxon>Gunneridae</taxon>
        <taxon>Pentapetalae</taxon>
        <taxon>asterids</taxon>
        <taxon>lamiids</taxon>
        <taxon>Lamiales</taxon>
        <taxon>Pedaliaceae</taxon>
        <taxon>Sesamum</taxon>
    </lineage>
</organism>
<proteinExistence type="predicted"/>
<protein>
    <submittedName>
        <fullName evidence="1">Uncharacterized protein</fullName>
    </submittedName>
</protein>
<dbReference type="AlphaFoldDB" id="A0AAW2VX20"/>
<dbReference type="Pfam" id="PF03004">
    <property type="entry name" value="Transposase_24"/>
    <property type="match status" value="1"/>
</dbReference>
<dbReference type="EMBL" id="JACGWN010000009">
    <property type="protein sequence ID" value="KAL0433529.1"/>
    <property type="molecule type" value="Genomic_DNA"/>
</dbReference>